<dbReference type="SUPFAM" id="SSF55729">
    <property type="entry name" value="Acyl-CoA N-acyltransferases (Nat)"/>
    <property type="match status" value="1"/>
</dbReference>
<comment type="similarity">
    <text evidence="3">Belongs to the acetyltransferase family. RimJ subfamily.</text>
</comment>
<dbReference type="Pfam" id="PF13302">
    <property type="entry name" value="Acetyltransf_3"/>
    <property type="match status" value="1"/>
</dbReference>
<dbReference type="Gene3D" id="3.40.630.30">
    <property type="match status" value="2"/>
</dbReference>
<evidence type="ECO:0000256" key="1">
    <source>
        <dbReference type="ARBA" id="ARBA00022679"/>
    </source>
</evidence>
<protein>
    <submittedName>
        <fullName evidence="5">GNAT family protein</fullName>
    </submittedName>
</protein>
<feature type="domain" description="N-acetyltransferase" evidence="4">
    <location>
        <begin position="158"/>
        <end position="303"/>
    </location>
</feature>
<sequence length="312" mass="36678">MYKVYNNEIKVLKGKDNEYIIKDKYGINLGVIFIIELSAKNKFCSFRIKFYKNDESHREELKKALDLMVTSLFKNTEVLKIDVIVDQDTMLSPFTELGFTLEGIFINSYTLGNERRSELVFGVEISEFKKDRNINILRLKGKNVELKILTPEDSQDILDYYKRNKNYLQPFEPLREESFYTIEAQTESLIESYKQFLNGTSAEFGIYKDKKFIGKIRLSNIVRGIFKNAFIGYSIDKDEQNNGYMKEAIKLLLEYAFEDMELHRIEASTLVDNEKSQRVLISSGFKEIGISEKYLFINGKWRDHKIFYKTNK</sequence>
<dbReference type="InterPro" id="IPR051531">
    <property type="entry name" value="N-acetyltransferase"/>
</dbReference>
<dbReference type="PROSITE" id="PS51186">
    <property type="entry name" value="GNAT"/>
    <property type="match status" value="1"/>
</dbReference>
<reference evidence="5" key="1">
    <citation type="submission" date="2022-12" db="EMBL/GenBank/DDBJ databases">
        <title>Clostridium sp. nov., isolated from industrial wastewater.</title>
        <authorList>
            <person name="Jiayan W."/>
        </authorList>
    </citation>
    <scope>NUCLEOTIDE SEQUENCE</scope>
    <source>
        <strain evidence="5">ZC22-4</strain>
    </source>
</reference>
<evidence type="ECO:0000259" key="4">
    <source>
        <dbReference type="PROSITE" id="PS51186"/>
    </source>
</evidence>
<organism evidence="5 6">
    <name type="scientific">Clostridium brassicae</name>
    <dbReference type="NCBI Taxonomy" id="2999072"/>
    <lineage>
        <taxon>Bacteria</taxon>
        <taxon>Bacillati</taxon>
        <taxon>Bacillota</taxon>
        <taxon>Clostridia</taxon>
        <taxon>Eubacteriales</taxon>
        <taxon>Clostridiaceae</taxon>
        <taxon>Clostridium</taxon>
    </lineage>
</organism>
<dbReference type="RefSeq" id="WP_268063117.1">
    <property type="nucleotide sequence ID" value="NZ_JAPQFJ010000044.1"/>
</dbReference>
<dbReference type="PANTHER" id="PTHR43792">
    <property type="entry name" value="GNAT FAMILY, PUTATIVE (AFU_ORTHOLOGUE AFUA_3G00765)-RELATED-RELATED"/>
    <property type="match status" value="1"/>
</dbReference>
<gene>
    <name evidence="5" type="ORF">OW729_19055</name>
</gene>
<keyword evidence="2" id="KW-0012">Acyltransferase</keyword>
<dbReference type="InterPro" id="IPR016181">
    <property type="entry name" value="Acyl_CoA_acyltransferase"/>
</dbReference>
<dbReference type="PANTHER" id="PTHR43792:SF8">
    <property type="entry name" value="[RIBOSOMAL PROTEIN US5]-ALANINE N-ACETYLTRANSFERASE"/>
    <property type="match status" value="1"/>
</dbReference>
<evidence type="ECO:0000256" key="2">
    <source>
        <dbReference type="ARBA" id="ARBA00023315"/>
    </source>
</evidence>
<dbReference type="InterPro" id="IPR000182">
    <property type="entry name" value="GNAT_dom"/>
</dbReference>
<comment type="caution">
    <text evidence="5">The sequence shown here is derived from an EMBL/GenBank/DDBJ whole genome shotgun (WGS) entry which is preliminary data.</text>
</comment>
<proteinExistence type="inferred from homology"/>
<keyword evidence="6" id="KW-1185">Reference proteome</keyword>
<evidence type="ECO:0000313" key="5">
    <source>
        <dbReference type="EMBL" id="MCY6960684.1"/>
    </source>
</evidence>
<accession>A0ABT4DED3</accession>
<evidence type="ECO:0000256" key="3">
    <source>
        <dbReference type="ARBA" id="ARBA00038502"/>
    </source>
</evidence>
<name>A0ABT4DED3_9CLOT</name>
<keyword evidence="1" id="KW-0808">Transferase</keyword>
<dbReference type="EMBL" id="JAPQFJ010000044">
    <property type="protein sequence ID" value="MCY6960684.1"/>
    <property type="molecule type" value="Genomic_DNA"/>
</dbReference>
<evidence type="ECO:0000313" key="6">
    <source>
        <dbReference type="Proteomes" id="UP001144612"/>
    </source>
</evidence>
<dbReference type="Proteomes" id="UP001144612">
    <property type="component" value="Unassembled WGS sequence"/>
</dbReference>